<organism evidence="3 4">
    <name type="scientific">Sphingobium cloacae</name>
    <dbReference type="NCBI Taxonomy" id="120107"/>
    <lineage>
        <taxon>Bacteria</taxon>
        <taxon>Pseudomonadati</taxon>
        <taxon>Pseudomonadota</taxon>
        <taxon>Alphaproteobacteria</taxon>
        <taxon>Sphingomonadales</taxon>
        <taxon>Sphingomonadaceae</taxon>
        <taxon>Sphingobium</taxon>
    </lineage>
</organism>
<keyword evidence="1" id="KW-0472">Membrane</keyword>
<sequence>MERQANYALVGAISTLLLIAGVVFVVWLGGSRFSNEYDRYRIIFEGPVRGLSVGGDVQFNGIKMGQIERIRLDEDNPNRVITDISLQARTPVRRDSLASTETQGISGTSIVQISAGDPQQPLLREAERSHRPVIRSKPNAMSSLIQGGGQMVESATRALNQVNKLISDENIADLSATIKDVRLTMGELAENRAMFDHAGSMLAKLDSAATDIEASAALIREMGEGDGRRTLAEMSEAATELKAAIGEARGTLAHINRQSETIGTTTLPAVNAAMHSLQETSESLDGFLREIRQNPRRALTKDSGQELELPR</sequence>
<proteinExistence type="predicted"/>
<keyword evidence="4" id="KW-1185">Reference proteome</keyword>
<dbReference type="Proteomes" id="UP000218272">
    <property type="component" value="Chromosome SCLO_1"/>
</dbReference>
<name>A0A1E1EY32_9SPHN</name>
<dbReference type="InterPro" id="IPR003399">
    <property type="entry name" value="Mce/MlaD"/>
</dbReference>
<evidence type="ECO:0000313" key="4">
    <source>
        <dbReference type="Proteomes" id="UP000218272"/>
    </source>
</evidence>
<evidence type="ECO:0000313" key="3">
    <source>
        <dbReference type="EMBL" id="BAV63178.1"/>
    </source>
</evidence>
<dbReference type="RefSeq" id="WP_037444199.1">
    <property type="nucleotide sequence ID" value="NZ_AP017655.1"/>
</dbReference>
<keyword evidence="1" id="KW-1133">Transmembrane helix</keyword>
<dbReference type="OrthoDB" id="9808689at2"/>
<dbReference type="AlphaFoldDB" id="A0A1E1EY32"/>
<dbReference type="EMBL" id="AP017655">
    <property type="protein sequence ID" value="BAV63178.1"/>
    <property type="molecule type" value="Genomic_DNA"/>
</dbReference>
<dbReference type="Pfam" id="PF02470">
    <property type="entry name" value="MlaD"/>
    <property type="match status" value="1"/>
</dbReference>
<accession>A0A1E1EY32</accession>
<feature type="domain" description="Mce/MlaD" evidence="2">
    <location>
        <begin position="46"/>
        <end position="116"/>
    </location>
</feature>
<dbReference type="PANTHER" id="PTHR36698">
    <property type="entry name" value="BLL5892 PROTEIN"/>
    <property type="match status" value="1"/>
</dbReference>
<protein>
    <submittedName>
        <fullName evidence="3">ABC transporter substrate-binding protein</fullName>
    </submittedName>
</protein>
<dbReference type="KEGG" id="sclo:SCLO_1001380"/>
<evidence type="ECO:0000256" key="1">
    <source>
        <dbReference type="SAM" id="Phobius"/>
    </source>
</evidence>
<keyword evidence="1" id="KW-0812">Transmembrane</keyword>
<feature type="transmembrane region" description="Helical" evidence="1">
    <location>
        <begin position="7"/>
        <end position="29"/>
    </location>
</feature>
<dbReference type="PANTHER" id="PTHR36698:SF2">
    <property type="entry name" value="MCE_MLAD DOMAIN-CONTAINING PROTEIN"/>
    <property type="match status" value="1"/>
</dbReference>
<evidence type="ECO:0000259" key="2">
    <source>
        <dbReference type="Pfam" id="PF02470"/>
    </source>
</evidence>
<reference evidence="3 4" key="1">
    <citation type="submission" date="2016-10" db="EMBL/GenBank/DDBJ databases">
        <title>Complete Genome Sequence of the Nonylphenol-Degrading Bacterium Sphingobium cloacae JCM 10874T.</title>
        <authorList>
            <person name="Ootsuka M."/>
            <person name="Nishizawa T."/>
            <person name="Ohta H."/>
        </authorList>
    </citation>
    <scope>NUCLEOTIDE SEQUENCE [LARGE SCALE GENOMIC DNA]</scope>
    <source>
        <strain evidence="3 4">JCM 10874</strain>
    </source>
</reference>
<gene>
    <name evidence="3" type="ORF">SCLO_1001380</name>
</gene>